<dbReference type="PROSITE" id="PS51318">
    <property type="entry name" value="TAT"/>
    <property type="match status" value="1"/>
</dbReference>
<comment type="catalytic activity">
    <reaction evidence="7">
        <text>a 1,2-diacyl-sn-glycero-3-phosphocholine + H2O = phosphocholine + a 1,2-diacyl-sn-glycerol + H(+)</text>
        <dbReference type="Rhea" id="RHEA:10604"/>
        <dbReference type="ChEBI" id="CHEBI:15377"/>
        <dbReference type="ChEBI" id="CHEBI:15378"/>
        <dbReference type="ChEBI" id="CHEBI:17815"/>
        <dbReference type="ChEBI" id="CHEBI:57643"/>
        <dbReference type="ChEBI" id="CHEBI:295975"/>
        <dbReference type="EC" id="3.1.4.3"/>
    </reaction>
    <physiologicalReaction direction="left-to-right" evidence="7">
        <dbReference type="Rhea" id="RHEA:10605"/>
    </physiologicalReaction>
</comment>
<evidence type="ECO:0000259" key="8">
    <source>
        <dbReference type="Pfam" id="PF05506"/>
    </source>
</evidence>
<dbReference type="GO" id="GO:0034480">
    <property type="term" value="F:phosphatidylcholine phospholipase C activity"/>
    <property type="evidence" value="ECO:0007669"/>
    <property type="project" value="UniProtKB-EC"/>
</dbReference>
<evidence type="ECO:0000256" key="2">
    <source>
        <dbReference type="ARBA" id="ARBA00009717"/>
    </source>
</evidence>
<keyword evidence="4" id="KW-0134">Cell wall</keyword>
<comment type="similarity">
    <text evidence="2">Belongs to the bacterial phospholipase C family.</text>
</comment>
<keyword evidence="4" id="KW-0964">Secreted</keyword>
<dbReference type="STRING" id="589385.SAMN05421504_102515"/>
<dbReference type="GO" id="GO:0016042">
    <property type="term" value="P:lipid catabolic process"/>
    <property type="evidence" value="ECO:0007669"/>
    <property type="project" value="InterPro"/>
</dbReference>
<evidence type="ECO:0000313" key="9">
    <source>
        <dbReference type="EMBL" id="SDX16543.1"/>
    </source>
</evidence>
<dbReference type="InterPro" id="IPR007312">
    <property type="entry name" value="Phosphoesterase"/>
</dbReference>
<evidence type="ECO:0000256" key="1">
    <source>
        <dbReference type="ARBA" id="ARBA00004191"/>
    </source>
</evidence>
<proteinExistence type="inferred from homology"/>
<sequence length="662" mass="71352">MVEEISRRRFLGAAAGTAAATALPQVLLDALAAPAAAGTVRDIEHVVIFMQENRSFDHYFGSLNGVRGFRDRNAITLPSGKPVWYQPYSNADGHILPFHLDTKVSKATCSDAAAMSWPVDLGVWHGGKHDAWNTARQPALGMGYYQRQDLDFYYQLANAFTICDHYFQSTLTQTNPNRLHLFTGSNGLSVGQPATMDNTEPSAGFTWSTYAERLQSAGVSWKVYQETDNFDDNALAWFKNFKGLRAGNPLYDKGLATVPDLVKAFGDDIDGGKLPQVSWIVAPAALSEHADHRPADGMNLTARLLAKLAANPGVWAKTVFLLNYDEGGGFFDHVPPPMPPASPGDGLSTVATAGELSGGKPIGLGFRVPMIVVSPFSRGGFVCSEVFDHTSVLRFCEKIFGVAEPNISAWRKSVTGDLFSAFDFTTANTAWPALPDTSTYPADAAKQCGTLPDPKIPSPQVAPSQEAGTRKARPLPYAFEATGRVTPSQFLIDMANTGSRGVCVYVYPNAYRTDGPWRYTVEAGKTLSDYWVAGTPTGAYDLSLYGPNGFHRRFKGNRVISAGAANPEVKARADVASGRLYLTMTNTGSAACVVTVKANAYRADGPWTYELAAGATVEDFFTISAADWWYDLTASANTADGFLRRFAGHVENGSASVTDPAS</sequence>
<gene>
    <name evidence="9" type="ORF">SAMN05421504_102515</name>
</gene>
<dbReference type="EMBL" id="FNON01000002">
    <property type="protein sequence ID" value="SDX16543.1"/>
    <property type="molecule type" value="Genomic_DNA"/>
</dbReference>
<keyword evidence="5" id="KW-0378">Hydrolase</keyword>
<dbReference type="InterPro" id="IPR008475">
    <property type="entry name" value="PLipase_C_C"/>
</dbReference>
<dbReference type="PANTHER" id="PTHR31956:SF1">
    <property type="entry name" value="NON-SPECIFIC PHOSPHOLIPASE C1"/>
    <property type="match status" value="1"/>
</dbReference>
<dbReference type="NCBIfam" id="TIGR03396">
    <property type="entry name" value="PC_PLC"/>
    <property type="match status" value="1"/>
</dbReference>
<dbReference type="RefSeq" id="WP_218134717.1">
    <property type="nucleotide sequence ID" value="NZ_FNON01000002.1"/>
</dbReference>
<dbReference type="InterPro" id="IPR017850">
    <property type="entry name" value="Alkaline_phosphatase_core_sf"/>
</dbReference>
<feature type="domain" description="Bacterial phospholipase C C-terminal" evidence="8">
    <location>
        <begin position="567"/>
        <end position="649"/>
    </location>
</feature>
<evidence type="ECO:0000256" key="4">
    <source>
        <dbReference type="ARBA" id="ARBA00022512"/>
    </source>
</evidence>
<dbReference type="InterPro" id="IPR017767">
    <property type="entry name" value="PC-PLC"/>
</dbReference>
<keyword evidence="10" id="KW-1185">Reference proteome</keyword>
<accession>A0A1H2ZGC6</accession>
<comment type="subcellular location">
    <subcellularLocation>
        <location evidence="1">Secreted</location>
        <location evidence="1">Cell wall</location>
    </subcellularLocation>
</comment>
<organism evidence="9 10">
    <name type="scientific">Amycolatopsis xylanica</name>
    <dbReference type="NCBI Taxonomy" id="589385"/>
    <lineage>
        <taxon>Bacteria</taxon>
        <taxon>Bacillati</taxon>
        <taxon>Actinomycetota</taxon>
        <taxon>Actinomycetes</taxon>
        <taxon>Pseudonocardiales</taxon>
        <taxon>Pseudonocardiaceae</taxon>
        <taxon>Amycolatopsis</taxon>
    </lineage>
</organism>
<dbReference type="InterPro" id="IPR006311">
    <property type="entry name" value="TAT_signal"/>
</dbReference>
<protein>
    <recommendedName>
        <fullName evidence="3">phospholipase C</fullName>
        <ecNumber evidence="3">3.1.4.3</ecNumber>
    </recommendedName>
</protein>
<evidence type="ECO:0000256" key="7">
    <source>
        <dbReference type="ARBA" id="ARBA00048421"/>
    </source>
</evidence>
<evidence type="ECO:0000256" key="3">
    <source>
        <dbReference type="ARBA" id="ARBA00012018"/>
    </source>
</evidence>
<dbReference type="EC" id="3.1.4.3" evidence="3"/>
<dbReference type="Pfam" id="PF05506">
    <property type="entry name" value="PLipase_C_C"/>
    <property type="match status" value="2"/>
</dbReference>
<dbReference type="Gene3D" id="3.40.720.10">
    <property type="entry name" value="Alkaline Phosphatase, subunit A"/>
    <property type="match status" value="2"/>
</dbReference>
<keyword evidence="6" id="KW-0843">Virulence</keyword>
<feature type="domain" description="Bacterial phospholipase C C-terminal" evidence="8">
    <location>
        <begin position="472"/>
        <end position="557"/>
    </location>
</feature>
<evidence type="ECO:0000313" key="10">
    <source>
        <dbReference type="Proteomes" id="UP000199515"/>
    </source>
</evidence>
<dbReference type="PANTHER" id="PTHR31956">
    <property type="entry name" value="NON-SPECIFIC PHOSPHOLIPASE C4-RELATED"/>
    <property type="match status" value="1"/>
</dbReference>
<dbReference type="AlphaFoldDB" id="A0A1H2ZGC6"/>
<evidence type="ECO:0000256" key="6">
    <source>
        <dbReference type="ARBA" id="ARBA00023026"/>
    </source>
</evidence>
<evidence type="ECO:0000256" key="5">
    <source>
        <dbReference type="ARBA" id="ARBA00022801"/>
    </source>
</evidence>
<dbReference type="Proteomes" id="UP000199515">
    <property type="component" value="Unassembled WGS sequence"/>
</dbReference>
<reference evidence="9 10" key="1">
    <citation type="submission" date="2016-10" db="EMBL/GenBank/DDBJ databases">
        <authorList>
            <person name="de Groot N.N."/>
        </authorList>
    </citation>
    <scope>NUCLEOTIDE SEQUENCE [LARGE SCALE GENOMIC DNA]</scope>
    <source>
        <strain evidence="9 10">CPCC 202699</strain>
    </source>
</reference>
<dbReference type="Pfam" id="PF04185">
    <property type="entry name" value="Phosphoesterase"/>
    <property type="match status" value="1"/>
</dbReference>
<name>A0A1H2ZGC6_9PSEU</name>